<feature type="compositionally biased region" description="Basic and acidic residues" evidence="1">
    <location>
        <begin position="127"/>
        <end position="156"/>
    </location>
</feature>
<feature type="compositionally biased region" description="Acidic residues" evidence="1">
    <location>
        <begin position="430"/>
        <end position="439"/>
    </location>
</feature>
<evidence type="ECO:0000313" key="2">
    <source>
        <dbReference type="EMBL" id="CAE8623816.1"/>
    </source>
</evidence>
<feature type="region of interest" description="Disordered" evidence="1">
    <location>
        <begin position="108"/>
        <end position="243"/>
    </location>
</feature>
<evidence type="ECO:0000256" key="1">
    <source>
        <dbReference type="SAM" id="MobiDB-lite"/>
    </source>
</evidence>
<comment type="caution">
    <text evidence="2">The sequence shown here is derived from an EMBL/GenBank/DDBJ whole genome shotgun (WGS) entry which is preliminary data.</text>
</comment>
<feature type="compositionally biased region" description="Basic residues" evidence="1">
    <location>
        <begin position="115"/>
        <end position="126"/>
    </location>
</feature>
<organism evidence="2 3">
    <name type="scientific">Polarella glacialis</name>
    <name type="common">Dinoflagellate</name>
    <dbReference type="NCBI Taxonomy" id="89957"/>
    <lineage>
        <taxon>Eukaryota</taxon>
        <taxon>Sar</taxon>
        <taxon>Alveolata</taxon>
        <taxon>Dinophyceae</taxon>
        <taxon>Suessiales</taxon>
        <taxon>Suessiaceae</taxon>
        <taxon>Polarella</taxon>
    </lineage>
</organism>
<feature type="region of interest" description="Disordered" evidence="1">
    <location>
        <begin position="355"/>
        <end position="379"/>
    </location>
</feature>
<protein>
    <submittedName>
        <fullName evidence="2">Uncharacterized protein</fullName>
    </submittedName>
</protein>
<feature type="non-terminal residue" evidence="2">
    <location>
        <position position="1"/>
    </location>
</feature>
<sequence length="490" mass="54299">VPFEFMQEQVDWHYEDKRCQFHEGGDELALKHVEPVLEAEATGGTGGEDAVDAADAPGEDEEKRIDSEDGKATMADEKRVDSATGAAITFTELIASFPPKTRKSEIKAFWEHHCKPPKREKKPRVKAAKEGDTPEPMAKAKAEPKAKAKDKVEPKARAKAAAKSVEREPVEDLELGRKKQKKPKEKKEKKEKKAQKDKKEKRKLVTEEENVASTREEVLRRPDIEPREDRPVRQKKAAKDESARPKLPLFAIELFQQQAKSTDEKELIDRRKAALERKLASADRVSGVKRLARGDDEANPSDFPAAPCAIADTDGLSELGLAGFHCSKAAVAANSRNRVSPKVLTAEHQVRFPVRKAAKKKPTAASGGAESDDENAEDEVRRKQAMAALKAHNDSRQGQIGTRSSHGLNMRHMTNALLAPKMSFDLSERGEEDEADSGGELEVSAPAGVSRWSLRQAQLQHGVRRAMAKRLVPEPQGQQRPPLHERGRGR</sequence>
<dbReference type="AlphaFoldDB" id="A0A813GAL4"/>
<feature type="compositionally biased region" description="Basic residues" evidence="1">
    <location>
        <begin position="178"/>
        <end position="202"/>
    </location>
</feature>
<feature type="region of interest" description="Disordered" evidence="1">
    <location>
        <begin position="428"/>
        <end position="490"/>
    </location>
</feature>
<feature type="compositionally biased region" description="Basic and acidic residues" evidence="1">
    <location>
        <begin position="164"/>
        <end position="177"/>
    </location>
</feature>
<feature type="compositionally biased region" description="Acidic residues" evidence="1">
    <location>
        <begin position="49"/>
        <end position="60"/>
    </location>
</feature>
<proteinExistence type="predicted"/>
<feature type="compositionally biased region" description="Basic and acidic residues" evidence="1">
    <location>
        <begin position="61"/>
        <end position="79"/>
    </location>
</feature>
<evidence type="ECO:0000313" key="3">
    <source>
        <dbReference type="Proteomes" id="UP000654075"/>
    </source>
</evidence>
<feature type="compositionally biased region" description="Basic and acidic residues" evidence="1">
    <location>
        <begin position="214"/>
        <end position="243"/>
    </location>
</feature>
<dbReference type="EMBL" id="CAJNNV010028249">
    <property type="protein sequence ID" value="CAE8623816.1"/>
    <property type="molecule type" value="Genomic_DNA"/>
</dbReference>
<keyword evidence="3" id="KW-1185">Reference proteome</keyword>
<reference evidence="2" key="1">
    <citation type="submission" date="2021-02" db="EMBL/GenBank/DDBJ databases">
        <authorList>
            <person name="Dougan E. K."/>
            <person name="Rhodes N."/>
            <person name="Thang M."/>
            <person name="Chan C."/>
        </authorList>
    </citation>
    <scope>NUCLEOTIDE SEQUENCE</scope>
</reference>
<feature type="region of interest" description="Disordered" evidence="1">
    <location>
        <begin position="39"/>
        <end position="79"/>
    </location>
</feature>
<dbReference type="Proteomes" id="UP000654075">
    <property type="component" value="Unassembled WGS sequence"/>
</dbReference>
<accession>A0A813GAL4</accession>
<gene>
    <name evidence="2" type="ORF">PGLA1383_LOCUS41028</name>
</gene>
<name>A0A813GAL4_POLGL</name>